<proteinExistence type="predicted"/>
<dbReference type="Proteomes" id="UP001595698">
    <property type="component" value="Unassembled WGS sequence"/>
</dbReference>
<name>A0ABV8EY81_9ACTN</name>
<reference evidence="2" key="1">
    <citation type="journal article" date="2019" name="Int. J. Syst. Evol. Microbiol.">
        <title>The Global Catalogue of Microorganisms (GCM) 10K type strain sequencing project: providing services to taxonomists for standard genome sequencing and annotation.</title>
        <authorList>
            <consortium name="The Broad Institute Genomics Platform"/>
            <consortium name="The Broad Institute Genome Sequencing Center for Infectious Disease"/>
            <person name="Wu L."/>
            <person name="Ma J."/>
        </authorList>
    </citation>
    <scope>NUCLEOTIDE SEQUENCE [LARGE SCALE GENOMIC DNA]</scope>
    <source>
        <strain evidence="2">TBRC 7912</strain>
    </source>
</reference>
<gene>
    <name evidence="1" type="ORF">ACFOYY_08500</name>
</gene>
<keyword evidence="2" id="KW-1185">Reference proteome</keyword>
<comment type="caution">
    <text evidence="1">The sequence shown here is derived from an EMBL/GenBank/DDBJ whole genome shotgun (WGS) entry which is preliminary data.</text>
</comment>
<evidence type="ECO:0000313" key="1">
    <source>
        <dbReference type="EMBL" id="MFC3980155.1"/>
    </source>
</evidence>
<dbReference type="RefSeq" id="WP_386189095.1">
    <property type="nucleotide sequence ID" value="NZ_JBHSBC010000008.1"/>
</dbReference>
<accession>A0ABV8EY81</accession>
<evidence type="ECO:0000313" key="2">
    <source>
        <dbReference type="Proteomes" id="UP001595698"/>
    </source>
</evidence>
<protein>
    <submittedName>
        <fullName evidence="1">Uncharacterized protein</fullName>
    </submittedName>
</protein>
<sequence length="122" mass="13421">MKITFLGKDPESQDDECPSLYDTDAGTYLVQGWQTSNPAVVEVPCRLMTRMANSGQLDSPSDGQPVEIVRTSQDTYLIRGRQVTDPEARLSLQPVAEFETVIEVALGLRDKVREEYADAAGA</sequence>
<dbReference type="EMBL" id="JBHSBC010000008">
    <property type="protein sequence ID" value="MFC3980155.1"/>
    <property type="molecule type" value="Genomic_DNA"/>
</dbReference>
<organism evidence="1 2">
    <name type="scientific">Streptosporangium jomthongense</name>
    <dbReference type="NCBI Taxonomy" id="1193683"/>
    <lineage>
        <taxon>Bacteria</taxon>
        <taxon>Bacillati</taxon>
        <taxon>Actinomycetota</taxon>
        <taxon>Actinomycetes</taxon>
        <taxon>Streptosporangiales</taxon>
        <taxon>Streptosporangiaceae</taxon>
        <taxon>Streptosporangium</taxon>
    </lineage>
</organism>